<dbReference type="AlphaFoldDB" id="A0A9P9E278"/>
<proteinExistence type="predicted"/>
<keyword evidence="2" id="KW-1185">Reference proteome</keyword>
<dbReference type="PANTHER" id="PTHR46082">
    <property type="entry name" value="ATP/GTP-BINDING PROTEIN-RELATED"/>
    <property type="match status" value="1"/>
</dbReference>
<sequence>MSQLCIEDYAIGWICALQEEYEAACCRLDDEFEGPETSDVDNSNTYLFGRIDMIRSFPSLEFALMVGIGGGAPTPTRDIRLGDVVVSRPQGKLGGVMQYDIEKWLPDGRFQQTGQLNSPPEVLLEAILMIQRRHIDPGKPDRIPEHLGLIDDISNHQLPAEDRLYRTDYKHKGGVTCAGCGTDGLKERLPRTTQRAFNNAKERDQLAPDPELNVLCFEKEAAGLMNNFPGLVIRGICDYADSHNNDDWHKFAVLAAAAYVRQLLHVLEPTKVTRLPT</sequence>
<accession>A0A9P9E278</accession>
<protein>
    <submittedName>
        <fullName evidence="1">Nucleoside phosphorylase domain-containing protein</fullName>
    </submittedName>
</protein>
<dbReference type="Proteomes" id="UP000738349">
    <property type="component" value="Unassembled WGS sequence"/>
</dbReference>
<dbReference type="InterPro" id="IPR035994">
    <property type="entry name" value="Nucleoside_phosphorylase_sf"/>
</dbReference>
<dbReference type="Gene3D" id="3.40.50.1580">
    <property type="entry name" value="Nucleoside phosphorylase domain"/>
    <property type="match status" value="1"/>
</dbReference>
<reference evidence="1" key="1">
    <citation type="journal article" date="2021" name="Nat. Commun.">
        <title>Genetic determinants of endophytism in the Arabidopsis root mycobiome.</title>
        <authorList>
            <person name="Mesny F."/>
            <person name="Miyauchi S."/>
            <person name="Thiergart T."/>
            <person name="Pickel B."/>
            <person name="Atanasova L."/>
            <person name="Karlsson M."/>
            <person name="Huettel B."/>
            <person name="Barry K.W."/>
            <person name="Haridas S."/>
            <person name="Chen C."/>
            <person name="Bauer D."/>
            <person name="Andreopoulos W."/>
            <person name="Pangilinan J."/>
            <person name="LaButti K."/>
            <person name="Riley R."/>
            <person name="Lipzen A."/>
            <person name="Clum A."/>
            <person name="Drula E."/>
            <person name="Henrissat B."/>
            <person name="Kohler A."/>
            <person name="Grigoriev I.V."/>
            <person name="Martin F.M."/>
            <person name="Hacquard S."/>
        </authorList>
    </citation>
    <scope>NUCLEOTIDE SEQUENCE</scope>
    <source>
        <strain evidence="1">MPI-CAGE-AT-0147</strain>
    </source>
</reference>
<dbReference type="InterPro" id="IPR053137">
    <property type="entry name" value="NLR-like"/>
</dbReference>
<gene>
    <name evidence="1" type="ORF">EDB81DRAFT_846167</name>
</gene>
<name>A0A9P9E278_9HYPO</name>
<organism evidence="1 2">
    <name type="scientific">Dactylonectria macrodidyma</name>
    <dbReference type="NCBI Taxonomy" id="307937"/>
    <lineage>
        <taxon>Eukaryota</taxon>
        <taxon>Fungi</taxon>
        <taxon>Dikarya</taxon>
        <taxon>Ascomycota</taxon>
        <taxon>Pezizomycotina</taxon>
        <taxon>Sordariomycetes</taxon>
        <taxon>Hypocreomycetidae</taxon>
        <taxon>Hypocreales</taxon>
        <taxon>Nectriaceae</taxon>
        <taxon>Dactylonectria</taxon>
    </lineage>
</organism>
<dbReference type="OrthoDB" id="1577640at2759"/>
<evidence type="ECO:0000313" key="2">
    <source>
        <dbReference type="Proteomes" id="UP000738349"/>
    </source>
</evidence>
<dbReference type="PANTHER" id="PTHR46082:SF11">
    <property type="entry name" value="AAA+ ATPASE DOMAIN-CONTAINING PROTEIN-RELATED"/>
    <property type="match status" value="1"/>
</dbReference>
<dbReference type="GO" id="GO:0003824">
    <property type="term" value="F:catalytic activity"/>
    <property type="evidence" value="ECO:0007669"/>
    <property type="project" value="InterPro"/>
</dbReference>
<comment type="caution">
    <text evidence="1">The sequence shown here is derived from an EMBL/GenBank/DDBJ whole genome shotgun (WGS) entry which is preliminary data.</text>
</comment>
<evidence type="ECO:0000313" key="1">
    <source>
        <dbReference type="EMBL" id="KAH7129267.1"/>
    </source>
</evidence>
<dbReference type="EMBL" id="JAGMUV010000018">
    <property type="protein sequence ID" value="KAH7129267.1"/>
    <property type="molecule type" value="Genomic_DNA"/>
</dbReference>
<dbReference type="SUPFAM" id="SSF53167">
    <property type="entry name" value="Purine and uridine phosphorylases"/>
    <property type="match status" value="1"/>
</dbReference>
<dbReference type="GO" id="GO:0009116">
    <property type="term" value="P:nucleoside metabolic process"/>
    <property type="evidence" value="ECO:0007669"/>
    <property type="project" value="InterPro"/>
</dbReference>